<proteinExistence type="inferred from homology"/>
<dbReference type="Pfam" id="PF00340">
    <property type="entry name" value="IL1"/>
    <property type="match status" value="1"/>
</dbReference>
<evidence type="ECO:0000256" key="4">
    <source>
        <dbReference type="ARBA" id="ARBA00034096"/>
    </source>
</evidence>
<dbReference type="PRINTS" id="PR00264">
    <property type="entry name" value="INTERLEUKIN1"/>
</dbReference>
<dbReference type="FunFam" id="2.80.10.50:FF:000013">
    <property type="entry name" value="Interleukin-1"/>
    <property type="match status" value="1"/>
</dbReference>
<evidence type="ECO:0000256" key="3">
    <source>
        <dbReference type="ARBA" id="ARBA00022525"/>
    </source>
</evidence>
<dbReference type="SMART" id="SM00125">
    <property type="entry name" value="IL1"/>
    <property type="match status" value="1"/>
</dbReference>
<comment type="function">
    <text evidence="4">Anti-inflammatory antagonist of interleukin-1 family of proinflammatory cytokines such as interleukin-1beta/IL1B and interleukin-1alpha/IL1A. Protects from immune dysregulation and uncontrolled systemic inflammation triggered by IL1 for a range of innate stimulatory agents such as pathogens.</text>
</comment>
<dbReference type="GO" id="GO:0005615">
    <property type="term" value="C:extracellular space"/>
    <property type="evidence" value="ECO:0007669"/>
    <property type="project" value="InterPro"/>
</dbReference>
<organism evidence="7 8">
    <name type="scientific">Bos mutus grunniens</name>
    <name type="common">Wild yak</name>
    <name type="synonym">Bos grunniens</name>
    <dbReference type="NCBI Taxonomy" id="30521"/>
    <lineage>
        <taxon>Eukaryota</taxon>
        <taxon>Metazoa</taxon>
        <taxon>Chordata</taxon>
        <taxon>Craniata</taxon>
        <taxon>Vertebrata</taxon>
        <taxon>Euteleostomi</taxon>
        <taxon>Mammalia</taxon>
        <taxon>Eutheria</taxon>
        <taxon>Laurasiatheria</taxon>
        <taxon>Artiodactyla</taxon>
        <taxon>Ruminantia</taxon>
        <taxon>Pecora</taxon>
        <taxon>Bovidae</taxon>
        <taxon>Bovinae</taxon>
        <taxon>Bos</taxon>
    </lineage>
</organism>
<evidence type="ECO:0000256" key="2">
    <source>
        <dbReference type="ARBA" id="ARBA00010448"/>
    </source>
</evidence>
<dbReference type="InterPro" id="IPR000975">
    <property type="entry name" value="IL-1_fam"/>
</dbReference>
<dbReference type="GO" id="GO:0005149">
    <property type="term" value="F:interleukin-1 receptor binding"/>
    <property type="evidence" value="ECO:0007669"/>
    <property type="project" value="UniProtKB-UniRule"/>
</dbReference>
<dbReference type="GO" id="GO:0071222">
    <property type="term" value="P:cellular response to lipopolysaccharide"/>
    <property type="evidence" value="ECO:0007669"/>
    <property type="project" value="TreeGrafter"/>
</dbReference>
<evidence type="ECO:0000256" key="5">
    <source>
        <dbReference type="RuleBase" id="RU003753"/>
    </source>
</evidence>
<comment type="subcellular location">
    <subcellularLocation>
        <location evidence="1 5">Secreted</location>
    </subcellularLocation>
</comment>
<dbReference type="SUPFAM" id="SSF50353">
    <property type="entry name" value="Cytokine"/>
    <property type="match status" value="1"/>
</dbReference>
<dbReference type="InterPro" id="IPR008996">
    <property type="entry name" value="IL1/FGF"/>
</dbReference>
<sequence>MWRPPCPFCPQDSEEQTLKGIQQGLLGSEDAITSFLPVHSGPALHPSLLLSHFLTLKMSVLEENPGMKMDCEDWERDEPQCSSEDSVRDALEPGPSLTSLSAAHAGPRVKANGPEKFTIHDGDQKVLVLDSKTLRAVPDKTYILPEIFFVLASCVKSAYENKGSPIFLAVSKGQLCLCCDTNKGHKPSLQLKKKKLSKLAAQKKGKYLPFIFYRNKVGSRNTLESAAHPGWFVCTFPNPGKPVGMTKSHGRRKHTEFSFRRI</sequence>
<dbReference type="PANTHER" id="PTHR10078">
    <property type="entry name" value="INTERLEUKIN-1 FAMILY MEMBER"/>
    <property type="match status" value="1"/>
</dbReference>
<dbReference type="Gene3D" id="2.80.10.50">
    <property type="match status" value="1"/>
</dbReference>
<dbReference type="PANTHER" id="PTHR10078:SF31">
    <property type="entry name" value="INTERLEUKIN-37"/>
    <property type="match status" value="1"/>
</dbReference>
<dbReference type="GeneTree" id="ENSGT00950000182943"/>
<accession>A0A8B9XKB6</accession>
<dbReference type="AlphaFoldDB" id="A0A8B9XKB6"/>
<dbReference type="GO" id="GO:0002437">
    <property type="term" value="P:inflammatory response to antigenic stimulus"/>
    <property type="evidence" value="ECO:0007669"/>
    <property type="project" value="TreeGrafter"/>
</dbReference>
<reference evidence="7" key="2">
    <citation type="submission" date="2025-08" db="UniProtKB">
        <authorList>
            <consortium name="Ensembl"/>
        </authorList>
    </citation>
    <scope>IDENTIFICATION</scope>
</reference>
<protein>
    <recommendedName>
        <fullName evidence="5">Interleukin-1</fullName>
    </recommendedName>
</protein>
<dbReference type="GO" id="GO:0005125">
    <property type="term" value="F:cytokine activity"/>
    <property type="evidence" value="ECO:0007669"/>
    <property type="project" value="UniProtKB-UniRule"/>
</dbReference>
<keyword evidence="8" id="KW-1185">Reference proteome</keyword>
<evidence type="ECO:0000256" key="1">
    <source>
        <dbReference type="ARBA" id="ARBA00004613"/>
    </source>
</evidence>
<feature type="region of interest" description="Disordered" evidence="6">
    <location>
        <begin position="243"/>
        <end position="262"/>
    </location>
</feature>
<evidence type="ECO:0000256" key="6">
    <source>
        <dbReference type="SAM" id="MobiDB-lite"/>
    </source>
</evidence>
<dbReference type="GO" id="GO:0005654">
    <property type="term" value="C:nucleoplasm"/>
    <property type="evidence" value="ECO:0007669"/>
    <property type="project" value="TreeGrafter"/>
</dbReference>
<keyword evidence="3 5" id="KW-0964">Secreted</keyword>
<reference evidence="7" key="1">
    <citation type="submission" date="2019-05" db="EMBL/GenBank/DDBJ databases">
        <authorList>
            <person name="Zhang S."/>
            <person name="Liu J."/>
        </authorList>
    </citation>
    <scope>NUCLEOTIDE SEQUENCE [LARGE SCALE GENOMIC DNA]</scope>
</reference>
<dbReference type="Ensembl" id="ENSBGRT00000026782.1">
    <property type="protein sequence ID" value="ENSBGRP00000023212.1"/>
    <property type="gene ID" value="ENSBGRG00000014317.1"/>
</dbReference>
<dbReference type="Proteomes" id="UP000694520">
    <property type="component" value="Chromosome 9"/>
</dbReference>
<dbReference type="GO" id="GO:0019221">
    <property type="term" value="P:cytokine-mediated signaling pathway"/>
    <property type="evidence" value="ECO:0007669"/>
    <property type="project" value="TreeGrafter"/>
</dbReference>
<comment type="similarity">
    <text evidence="2 5">Belongs to the IL-1 family.</text>
</comment>
<reference evidence="7" key="3">
    <citation type="submission" date="2025-09" db="UniProtKB">
        <authorList>
            <consortium name="Ensembl"/>
        </authorList>
    </citation>
    <scope>IDENTIFICATION</scope>
</reference>
<dbReference type="GO" id="GO:0010628">
    <property type="term" value="P:positive regulation of gene expression"/>
    <property type="evidence" value="ECO:0007669"/>
    <property type="project" value="TreeGrafter"/>
</dbReference>
<evidence type="ECO:0000313" key="8">
    <source>
        <dbReference type="Proteomes" id="UP000694520"/>
    </source>
</evidence>
<name>A0A8B9XKB6_BOSMU</name>
<evidence type="ECO:0000313" key="7">
    <source>
        <dbReference type="Ensembl" id="ENSBGRP00000023212.1"/>
    </source>
</evidence>
<feature type="region of interest" description="Disordered" evidence="6">
    <location>
        <begin position="85"/>
        <end position="109"/>
    </location>
</feature>